<gene>
    <name evidence="9" type="ORF">HPG69_006053</name>
</gene>
<dbReference type="EMBL" id="JACDTQ010002282">
    <property type="protein sequence ID" value="KAF5919453.1"/>
    <property type="molecule type" value="Genomic_DNA"/>
</dbReference>
<keyword evidence="2 7" id="KW-0812">Transmembrane</keyword>
<dbReference type="InterPro" id="IPR050671">
    <property type="entry name" value="CD300_family_receptors"/>
</dbReference>
<dbReference type="Gene3D" id="2.60.40.10">
    <property type="entry name" value="Immunoglobulins"/>
    <property type="match status" value="1"/>
</dbReference>
<dbReference type="PROSITE" id="PS50835">
    <property type="entry name" value="IG_LIKE"/>
    <property type="match status" value="1"/>
</dbReference>
<dbReference type="SMART" id="SM00409">
    <property type="entry name" value="IG"/>
    <property type="match status" value="1"/>
</dbReference>
<dbReference type="Pfam" id="PF07686">
    <property type="entry name" value="V-set"/>
    <property type="match status" value="1"/>
</dbReference>
<dbReference type="InterPro" id="IPR036179">
    <property type="entry name" value="Ig-like_dom_sf"/>
</dbReference>
<dbReference type="InterPro" id="IPR007110">
    <property type="entry name" value="Ig-like_dom"/>
</dbReference>
<evidence type="ECO:0000256" key="7">
    <source>
        <dbReference type="SAM" id="Phobius"/>
    </source>
</evidence>
<dbReference type="CDD" id="cd05716">
    <property type="entry name" value="IgV_pIgR_like"/>
    <property type="match status" value="1"/>
</dbReference>
<evidence type="ECO:0000256" key="1">
    <source>
        <dbReference type="ARBA" id="ARBA00004370"/>
    </source>
</evidence>
<keyword evidence="4 7" id="KW-0472">Membrane</keyword>
<dbReference type="InterPro" id="IPR013783">
    <property type="entry name" value="Ig-like_fold"/>
</dbReference>
<evidence type="ECO:0000256" key="5">
    <source>
        <dbReference type="ARBA" id="ARBA00023157"/>
    </source>
</evidence>
<proteinExistence type="predicted"/>
<evidence type="ECO:0000256" key="3">
    <source>
        <dbReference type="ARBA" id="ARBA00022729"/>
    </source>
</evidence>
<accession>A0A7J7EUS9</accession>
<evidence type="ECO:0000256" key="4">
    <source>
        <dbReference type="ARBA" id="ARBA00023136"/>
    </source>
</evidence>
<name>A0A7J7EUS9_DICBM</name>
<feature type="domain" description="Ig-like" evidence="8">
    <location>
        <begin position="38"/>
        <end position="135"/>
    </location>
</feature>
<organism evidence="9 10">
    <name type="scientific">Diceros bicornis minor</name>
    <name type="common">South-central black rhinoceros</name>
    <dbReference type="NCBI Taxonomy" id="77932"/>
    <lineage>
        <taxon>Eukaryota</taxon>
        <taxon>Metazoa</taxon>
        <taxon>Chordata</taxon>
        <taxon>Craniata</taxon>
        <taxon>Vertebrata</taxon>
        <taxon>Euteleostomi</taxon>
        <taxon>Mammalia</taxon>
        <taxon>Eutheria</taxon>
        <taxon>Laurasiatheria</taxon>
        <taxon>Perissodactyla</taxon>
        <taxon>Rhinocerotidae</taxon>
        <taxon>Diceros</taxon>
    </lineage>
</organism>
<evidence type="ECO:0000259" key="8">
    <source>
        <dbReference type="PROSITE" id="PS50835"/>
    </source>
</evidence>
<feature type="non-terminal residue" evidence="9">
    <location>
        <position position="344"/>
    </location>
</feature>
<dbReference type="Proteomes" id="UP000551758">
    <property type="component" value="Unassembled WGS sequence"/>
</dbReference>
<feature type="region of interest" description="Disordered" evidence="6">
    <location>
        <begin position="1"/>
        <end position="55"/>
    </location>
</feature>
<keyword evidence="7" id="KW-1133">Transmembrane helix</keyword>
<dbReference type="GO" id="GO:0005886">
    <property type="term" value="C:plasma membrane"/>
    <property type="evidence" value="ECO:0007669"/>
    <property type="project" value="TreeGrafter"/>
</dbReference>
<dbReference type="PANTHER" id="PTHR11860">
    <property type="entry name" value="POLYMERIC-IMMUNOGLOBULIN RECEPTOR"/>
    <property type="match status" value="1"/>
</dbReference>
<dbReference type="InterPro" id="IPR013106">
    <property type="entry name" value="Ig_V-set"/>
</dbReference>
<dbReference type="PANTHER" id="PTHR11860:SF117">
    <property type="entry name" value="PROTEIN CD300H"/>
    <property type="match status" value="1"/>
</dbReference>
<keyword evidence="10" id="KW-1185">Reference proteome</keyword>
<keyword evidence="5" id="KW-1015">Disulfide bond</keyword>
<evidence type="ECO:0000256" key="6">
    <source>
        <dbReference type="SAM" id="MobiDB-lite"/>
    </source>
</evidence>
<dbReference type="GO" id="GO:0004888">
    <property type="term" value="F:transmembrane signaling receptor activity"/>
    <property type="evidence" value="ECO:0007669"/>
    <property type="project" value="TreeGrafter"/>
</dbReference>
<keyword evidence="3" id="KW-0732">Signal</keyword>
<dbReference type="AlphaFoldDB" id="A0A7J7EUS9"/>
<evidence type="ECO:0000313" key="9">
    <source>
        <dbReference type="EMBL" id="KAF5919453.1"/>
    </source>
</evidence>
<dbReference type="FunFam" id="2.60.40.10:FF:000370">
    <property type="entry name" value="CMRF35-like molecule 1"/>
    <property type="match status" value="1"/>
</dbReference>
<reference evidence="9 10" key="1">
    <citation type="journal article" date="2020" name="Mol. Biol. Evol.">
        <title>Interspecific Gene Flow and the Evolution of Specialization in Black and White Rhinoceros.</title>
        <authorList>
            <person name="Moodley Y."/>
            <person name="Westbury M.V."/>
            <person name="Russo I.M."/>
            <person name="Gopalakrishnan S."/>
            <person name="Rakotoarivelo A."/>
            <person name="Olsen R.A."/>
            <person name="Prost S."/>
            <person name="Tunstall T."/>
            <person name="Ryder O.A."/>
            <person name="Dalen L."/>
            <person name="Bruford M.W."/>
        </authorList>
    </citation>
    <scope>NUCLEOTIDE SEQUENCE [LARGE SCALE GENOMIC DNA]</scope>
    <source>
        <strain evidence="9">SBR-YM</strain>
        <tissue evidence="9">Skin</tissue>
    </source>
</reference>
<feature type="compositionally biased region" description="Basic and acidic residues" evidence="6">
    <location>
        <begin position="1"/>
        <end position="23"/>
    </location>
</feature>
<evidence type="ECO:0000313" key="10">
    <source>
        <dbReference type="Proteomes" id="UP000551758"/>
    </source>
</evidence>
<dbReference type="SUPFAM" id="SSF48726">
    <property type="entry name" value="Immunoglobulin"/>
    <property type="match status" value="1"/>
</dbReference>
<dbReference type="InterPro" id="IPR003599">
    <property type="entry name" value="Ig_sub"/>
</dbReference>
<comment type="subcellular location">
    <subcellularLocation>
        <location evidence="1">Membrane</location>
    </subcellularLocation>
</comment>
<protein>
    <recommendedName>
        <fullName evidence="8">Ig-like domain-containing protein</fullName>
    </recommendedName>
</protein>
<feature type="transmembrane region" description="Helical" evidence="7">
    <location>
        <begin position="196"/>
        <end position="217"/>
    </location>
</feature>
<sequence>SEDNTKRLKKEADKCHEEQKRETGVTSGLPEDLTLKDPPAQALHGSLSLSGPSNVTGTVGGSLSVQCRYEEEYRTFTKYWCRQPCLPLWQQIVETTESETEVRRGQVSIMDHTEDLTFTVTLENLTADDTGKYRCGIATILREEGLQGFLPDPFFQVQVFVFPVVKESERISAEHPRKFRLGRELGPASLLSSVHFLLLISLKVPLLLIMLSAVLWVNRPQRSQPDQDNLRPSLPIHILSRDTAAQTREEGISDPEPYIFFHLIARDFKNKLLFDSEWSWHWDGHHGAIPVCVQYEEEFKANSKYRCRNPCWALRKKIVATKRPKRESRSGCVSIRDYLKDLPQ</sequence>
<comment type="caution">
    <text evidence="9">The sequence shown here is derived from an EMBL/GenBank/DDBJ whole genome shotgun (WGS) entry which is preliminary data.</text>
</comment>
<evidence type="ECO:0000256" key="2">
    <source>
        <dbReference type="ARBA" id="ARBA00022692"/>
    </source>
</evidence>